<dbReference type="OrthoDB" id="9052589at2"/>
<dbReference type="EMBL" id="CABPSH010000002">
    <property type="protein sequence ID" value="VVD79534.1"/>
    <property type="molecule type" value="Genomic_DNA"/>
</dbReference>
<evidence type="ECO:0000313" key="2">
    <source>
        <dbReference type="Proteomes" id="UP000400981"/>
    </source>
</evidence>
<accession>A0A5E4SZE1</accession>
<dbReference type="Proteomes" id="UP000400981">
    <property type="component" value="Unassembled WGS sequence"/>
</dbReference>
<dbReference type="RefSeq" id="WP_150588275.1">
    <property type="nucleotide sequence ID" value="NZ_CABPSH010000002.1"/>
</dbReference>
<protein>
    <recommendedName>
        <fullName evidence="3">HNH endonuclease</fullName>
    </recommendedName>
</protein>
<proteinExistence type="predicted"/>
<evidence type="ECO:0000313" key="1">
    <source>
        <dbReference type="EMBL" id="VVD79534.1"/>
    </source>
</evidence>
<sequence>MKNANSNRDDFSRPVIRALAARAGWQCCFDGCSKLTVGPSEEGPDKITTIGIAAHICAASPNFRRYDPNATHDQRSDISNGIWLCSDHATLIDRDDVTYSETSLRAMKRRHEEACARAVRVGSSSAPVSGLVALGPAIIVTATIAGIESDAWTFKLSHFLAGDPHEIATFIGSFSSVQPYDKYVLCNELGDGRAVTGAPSLKKDDDGYVLRCPVSPIFPRTDVRRIGSGLATNDESNDLFLDAKGDIACVSGSEYFPQRVKEVLSMQRGESPFHRGFGMRFFEYFQSYSGSPWLDLLFKLDVIRQASIPYEDTVTGRHYTPLQCVTRVHTVELLSDQPSANRLPVRLRLDVNGLGTWERELRIYMPTAEQMAEIANRPRFD</sequence>
<reference evidence="1 2" key="1">
    <citation type="submission" date="2019-08" db="EMBL/GenBank/DDBJ databases">
        <authorList>
            <person name="Peeters C."/>
        </authorList>
    </citation>
    <scope>NUCLEOTIDE SEQUENCE [LARGE SCALE GENOMIC DNA]</scope>
    <source>
        <strain evidence="1 2">LMG 31012</strain>
    </source>
</reference>
<gene>
    <name evidence="1" type="ORF">PEP31012_01020</name>
</gene>
<evidence type="ECO:0008006" key="3">
    <source>
        <dbReference type="Google" id="ProtNLM"/>
    </source>
</evidence>
<name>A0A5E4SZE1_9BURK</name>
<organism evidence="1 2">
    <name type="scientific">Pandoraea eparura</name>
    <dbReference type="NCBI Taxonomy" id="2508291"/>
    <lineage>
        <taxon>Bacteria</taxon>
        <taxon>Pseudomonadati</taxon>
        <taxon>Pseudomonadota</taxon>
        <taxon>Betaproteobacteria</taxon>
        <taxon>Burkholderiales</taxon>
        <taxon>Burkholderiaceae</taxon>
        <taxon>Pandoraea</taxon>
    </lineage>
</organism>
<keyword evidence="2" id="KW-1185">Reference proteome</keyword>
<dbReference type="AlphaFoldDB" id="A0A5E4SZE1"/>